<evidence type="ECO:0000313" key="11">
    <source>
        <dbReference type="Proteomes" id="UP000182146"/>
    </source>
</evidence>
<feature type="compositionally biased region" description="Basic and acidic residues" evidence="7">
    <location>
        <begin position="343"/>
        <end position="352"/>
    </location>
</feature>
<evidence type="ECO:0000313" key="10">
    <source>
        <dbReference type="EMBL" id="SDM86224.1"/>
    </source>
</evidence>
<proteinExistence type="predicted"/>
<dbReference type="InterPro" id="IPR050256">
    <property type="entry name" value="Glycosyltransferase_2"/>
</dbReference>
<evidence type="ECO:0000256" key="4">
    <source>
        <dbReference type="ARBA" id="ARBA00022692"/>
    </source>
</evidence>
<keyword evidence="4 8" id="KW-0812">Transmembrane</keyword>
<dbReference type="PANTHER" id="PTHR48090:SF1">
    <property type="entry name" value="PROPHAGE BACTOPRENOL GLUCOSYL TRANSFERASE HOMOLOG"/>
    <property type="match status" value="1"/>
</dbReference>
<dbReference type="PANTHER" id="PTHR48090">
    <property type="entry name" value="UNDECAPRENYL-PHOSPHATE 4-DEOXY-4-FORMAMIDO-L-ARABINOSE TRANSFERASE-RELATED"/>
    <property type="match status" value="1"/>
</dbReference>
<dbReference type="OrthoDB" id="9802649at2"/>
<keyword evidence="6 8" id="KW-0472">Membrane</keyword>
<evidence type="ECO:0000256" key="1">
    <source>
        <dbReference type="ARBA" id="ARBA00004141"/>
    </source>
</evidence>
<reference evidence="10 11" key="1">
    <citation type="submission" date="2016-10" db="EMBL/GenBank/DDBJ databases">
        <authorList>
            <person name="de Groot N.N."/>
        </authorList>
    </citation>
    <scope>NUCLEOTIDE SEQUENCE [LARGE SCALE GENOMIC DNA]</scope>
    <source>
        <strain evidence="10 11">DSM 17813</strain>
    </source>
</reference>
<dbReference type="SUPFAM" id="SSF53448">
    <property type="entry name" value="Nucleotide-diphospho-sugar transferases"/>
    <property type="match status" value="1"/>
</dbReference>
<feature type="transmembrane region" description="Helical" evidence="8">
    <location>
        <begin position="249"/>
        <end position="270"/>
    </location>
</feature>
<dbReference type="GO" id="GO:0005886">
    <property type="term" value="C:plasma membrane"/>
    <property type="evidence" value="ECO:0007669"/>
    <property type="project" value="TreeGrafter"/>
</dbReference>
<evidence type="ECO:0000256" key="2">
    <source>
        <dbReference type="ARBA" id="ARBA00022676"/>
    </source>
</evidence>
<keyword evidence="3 10" id="KW-0808">Transferase</keyword>
<evidence type="ECO:0000256" key="3">
    <source>
        <dbReference type="ARBA" id="ARBA00022679"/>
    </source>
</evidence>
<dbReference type="GO" id="GO:0016757">
    <property type="term" value="F:glycosyltransferase activity"/>
    <property type="evidence" value="ECO:0007669"/>
    <property type="project" value="UniProtKB-KW"/>
</dbReference>
<organism evidence="10 11">
    <name type="scientific">Geoalkalibacter ferrihydriticus</name>
    <dbReference type="NCBI Taxonomy" id="392333"/>
    <lineage>
        <taxon>Bacteria</taxon>
        <taxon>Pseudomonadati</taxon>
        <taxon>Thermodesulfobacteriota</taxon>
        <taxon>Desulfuromonadia</taxon>
        <taxon>Desulfuromonadales</taxon>
        <taxon>Geoalkalibacteraceae</taxon>
        <taxon>Geoalkalibacter</taxon>
    </lineage>
</organism>
<protein>
    <submittedName>
        <fullName evidence="10">Dolichol-phosphate mannosyltransferase</fullName>
    </submittedName>
</protein>
<dbReference type="AlphaFoldDB" id="A0A1G9WNT1"/>
<dbReference type="Proteomes" id="UP000182146">
    <property type="component" value="Unassembled WGS sequence"/>
</dbReference>
<dbReference type="InterPro" id="IPR001173">
    <property type="entry name" value="Glyco_trans_2-like"/>
</dbReference>
<feature type="region of interest" description="Disordered" evidence="7">
    <location>
        <begin position="331"/>
        <end position="352"/>
    </location>
</feature>
<dbReference type="Pfam" id="PF00535">
    <property type="entry name" value="Glycos_transf_2"/>
    <property type="match status" value="1"/>
</dbReference>
<evidence type="ECO:0000256" key="5">
    <source>
        <dbReference type="ARBA" id="ARBA00022989"/>
    </source>
</evidence>
<keyword evidence="5 8" id="KW-1133">Transmembrane helix</keyword>
<sequence>MDIQRGLTSPSHLSDNAGNENPVLSVVVPAFNEEGNLRKLCDELFSVLLPLGLSWEIILVDDGSTDATWAAIENLHREDRRVRGIRLSRNFGHQNALLAGLHYAGGEAVISMDADLQHPPDLIPDMVTAWQKGARIVHTLRRDSQELPFFKKWSSRLYYRIFSFFTGVKLAQGMADFRLLDRQVLQHILQMPEENPFLRGIVQWVGFPSVSLAFNSRKRHSGQTKYTLRKMLKFAWQGISSFSLVPLRIAVVLGFATSGFAFAGIVYAIYSKLIAGETVSGWASTIAIVSFLFGVLFILLGVLGEYLGRILMEVRKRPQYLVSETTTGGALRTTDTAEPVPFSDRKSSHGES</sequence>
<dbReference type="CDD" id="cd04187">
    <property type="entry name" value="DPM1_like_bac"/>
    <property type="match status" value="1"/>
</dbReference>
<comment type="subcellular location">
    <subcellularLocation>
        <location evidence="1">Membrane</location>
        <topology evidence="1">Multi-pass membrane protein</topology>
    </subcellularLocation>
</comment>
<evidence type="ECO:0000256" key="6">
    <source>
        <dbReference type="ARBA" id="ARBA00023136"/>
    </source>
</evidence>
<gene>
    <name evidence="10" type="ORF">SAMN05660860_03302</name>
</gene>
<evidence type="ECO:0000256" key="8">
    <source>
        <dbReference type="SAM" id="Phobius"/>
    </source>
</evidence>
<accession>A0A1G9WNT1</accession>
<keyword evidence="2 10" id="KW-0328">Glycosyltransferase</keyword>
<name>A0A1G9WNT1_9BACT</name>
<evidence type="ECO:0000256" key="7">
    <source>
        <dbReference type="SAM" id="MobiDB-lite"/>
    </source>
</evidence>
<dbReference type="STRING" id="392333.SAMN05660860_03302"/>
<dbReference type="InterPro" id="IPR029044">
    <property type="entry name" value="Nucleotide-diphossugar_trans"/>
</dbReference>
<dbReference type="EMBL" id="FNGU01000011">
    <property type="protein sequence ID" value="SDM86224.1"/>
    <property type="molecule type" value="Genomic_DNA"/>
</dbReference>
<evidence type="ECO:0000259" key="9">
    <source>
        <dbReference type="Pfam" id="PF00535"/>
    </source>
</evidence>
<feature type="transmembrane region" description="Helical" evidence="8">
    <location>
        <begin position="282"/>
        <end position="307"/>
    </location>
</feature>
<dbReference type="Gene3D" id="3.90.550.10">
    <property type="entry name" value="Spore Coat Polysaccharide Biosynthesis Protein SpsA, Chain A"/>
    <property type="match status" value="1"/>
</dbReference>
<dbReference type="RefSeq" id="WP_161807418.1">
    <property type="nucleotide sequence ID" value="NZ_FNGU01000011.1"/>
</dbReference>
<feature type="domain" description="Glycosyltransferase 2-like" evidence="9">
    <location>
        <begin position="25"/>
        <end position="188"/>
    </location>
</feature>